<protein>
    <submittedName>
        <fullName evidence="1">Uncharacterized protein</fullName>
    </submittedName>
</protein>
<gene>
    <name evidence="1" type="ORF">H010_00555</name>
</gene>
<proteinExistence type="predicted"/>
<evidence type="ECO:0000313" key="1">
    <source>
        <dbReference type="EMBL" id="MDG5973718.1"/>
    </source>
</evidence>
<accession>A0A9X4NM63</accession>
<dbReference type="OrthoDB" id="8908934at2"/>
<organism evidence="1 2">
    <name type="scientific">Hydrogenophaga taeniospiralis CCUG 15921</name>
    <dbReference type="NCBI Taxonomy" id="1281780"/>
    <lineage>
        <taxon>Bacteria</taxon>
        <taxon>Pseudomonadati</taxon>
        <taxon>Pseudomonadota</taxon>
        <taxon>Betaproteobacteria</taxon>
        <taxon>Burkholderiales</taxon>
        <taxon>Comamonadaceae</taxon>
        <taxon>Hydrogenophaga</taxon>
    </lineage>
</organism>
<comment type="caution">
    <text evidence="1">The sequence shown here is derived from an EMBL/GenBank/DDBJ whole genome shotgun (WGS) entry which is preliminary data.</text>
</comment>
<dbReference type="RefSeq" id="WP_068169258.1">
    <property type="nucleotide sequence ID" value="NZ_AOGK01000001.1"/>
</dbReference>
<dbReference type="AlphaFoldDB" id="A0A9X4NM63"/>
<name>A0A9X4NM63_9BURK</name>
<reference evidence="1" key="1">
    <citation type="submission" date="2013-01" db="EMBL/GenBank/DDBJ databases">
        <title>Genome draft of Hydrogenophaga taeniospiralis 2K1.</title>
        <authorList>
            <person name="Gomila M."/>
            <person name="Lalucat J."/>
        </authorList>
    </citation>
    <scope>NUCLEOTIDE SEQUENCE</scope>
    <source>
        <strain evidence="1">CCUG 15921</strain>
    </source>
</reference>
<keyword evidence="2" id="KW-1185">Reference proteome</keyword>
<dbReference type="EMBL" id="AOGK01000001">
    <property type="protein sequence ID" value="MDG5973718.1"/>
    <property type="molecule type" value="Genomic_DNA"/>
</dbReference>
<sequence>MSTERLPENWREVWAQRQRLAQLIKQVSYFNVPFMRKAYGTHEHDLPEQCNDCGVQLGELHVIGCANERCPICARQFIVCGHREATA</sequence>
<evidence type="ECO:0000313" key="2">
    <source>
        <dbReference type="Proteomes" id="UP001152876"/>
    </source>
</evidence>
<dbReference type="Proteomes" id="UP001152876">
    <property type="component" value="Unassembled WGS sequence"/>
</dbReference>